<dbReference type="InterPro" id="IPR009003">
    <property type="entry name" value="Peptidase_S1_PA"/>
</dbReference>
<dbReference type="PRINTS" id="PR00839">
    <property type="entry name" value="V8PROTEASE"/>
</dbReference>
<feature type="region of interest" description="Disordered" evidence="7">
    <location>
        <begin position="57"/>
        <end position="100"/>
    </location>
</feature>
<dbReference type="InterPro" id="IPR043504">
    <property type="entry name" value="Peptidase_S1_PA_chymotrypsin"/>
</dbReference>
<keyword evidence="10" id="KW-1185">Reference proteome</keyword>
<dbReference type="Proteomes" id="UP000463224">
    <property type="component" value="Unassembled WGS sequence"/>
</dbReference>
<dbReference type="AlphaFoldDB" id="A0A844QFK0"/>
<evidence type="ECO:0000256" key="4">
    <source>
        <dbReference type="ARBA" id="ARBA00022801"/>
    </source>
</evidence>
<dbReference type="PANTHER" id="PTHR15462:SF8">
    <property type="entry name" value="SERINE PROTEASE"/>
    <property type="match status" value="1"/>
</dbReference>
<evidence type="ECO:0000256" key="5">
    <source>
        <dbReference type="ARBA" id="ARBA00022825"/>
    </source>
</evidence>
<evidence type="ECO:0000256" key="7">
    <source>
        <dbReference type="SAM" id="MobiDB-lite"/>
    </source>
</evidence>
<feature type="chain" id="PRO_5033091812" description="Serine protease" evidence="6">
    <location>
        <begin position="26"/>
        <end position="360"/>
    </location>
</feature>
<keyword evidence="5 6" id="KW-0720">Serine protease</keyword>
<evidence type="ECO:0000256" key="6">
    <source>
        <dbReference type="RuleBase" id="RU004296"/>
    </source>
</evidence>
<accession>A0A844QFK0</accession>
<keyword evidence="4 6" id="KW-0378">Hydrolase</keyword>
<dbReference type="GO" id="GO:0004252">
    <property type="term" value="F:serine-type endopeptidase activity"/>
    <property type="evidence" value="ECO:0007669"/>
    <property type="project" value="InterPro"/>
</dbReference>
<name>A0A844QFK0_9HYPH</name>
<dbReference type="InterPro" id="IPR001254">
    <property type="entry name" value="Trypsin_dom"/>
</dbReference>
<evidence type="ECO:0000313" key="10">
    <source>
        <dbReference type="Proteomes" id="UP000463224"/>
    </source>
</evidence>
<protein>
    <recommendedName>
        <fullName evidence="6">Serine protease</fullName>
        <ecNumber evidence="6">3.4.21.-</ecNumber>
    </recommendedName>
</protein>
<dbReference type="Gene3D" id="2.40.10.10">
    <property type="entry name" value="Trypsin-like serine proteases"/>
    <property type="match status" value="2"/>
</dbReference>
<dbReference type="SUPFAM" id="SSF50494">
    <property type="entry name" value="Trypsin-like serine proteases"/>
    <property type="match status" value="1"/>
</dbReference>
<comment type="similarity">
    <text evidence="1 6">Belongs to the peptidase S1B family.</text>
</comment>
<dbReference type="Pfam" id="PF00089">
    <property type="entry name" value="Trypsin"/>
    <property type="match status" value="1"/>
</dbReference>
<evidence type="ECO:0000256" key="1">
    <source>
        <dbReference type="ARBA" id="ARBA00008764"/>
    </source>
</evidence>
<evidence type="ECO:0000313" key="9">
    <source>
        <dbReference type="EMBL" id="MVA96790.1"/>
    </source>
</evidence>
<dbReference type="GO" id="GO:0006508">
    <property type="term" value="P:proteolysis"/>
    <property type="evidence" value="ECO:0007669"/>
    <property type="project" value="UniProtKB-KW"/>
</dbReference>
<evidence type="ECO:0000256" key="3">
    <source>
        <dbReference type="ARBA" id="ARBA00022729"/>
    </source>
</evidence>
<reference evidence="9 10" key="1">
    <citation type="submission" date="2019-12" db="EMBL/GenBank/DDBJ databases">
        <title>Nitratireductor arenosus sp. nov., Isolated from sea sand, Jeju island, South Korea.</title>
        <authorList>
            <person name="Kim W."/>
        </authorList>
    </citation>
    <scope>NUCLEOTIDE SEQUENCE [LARGE SCALE GENOMIC DNA]</scope>
    <source>
        <strain evidence="9 10">CAU 1489</strain>
    </source>
</reference>
<gene>
    <name evidence="9" type="ORF">GN330_05955</name>
</gene>
<evidence type="ECO:0000259" key="8">
    <source>
        <dbReference type="Pfam" id="PF00089"/>
    </source>
</evidence>
<dbReference type="InterPro" id="IPR008256">
    <property type="entry name" value="Peptidase_S1B"/>
</dbReference>
<keyword evidence="2 6" id="KW-0645">Protease</keyword>
<feature type="domain" description="Peptidase S1" evidence="8">
    <location>
        <begin position="162"/>
        <end position="338"/>
    </location>
</feature>
<dbReference type="PROSITE" id="PS00134">
    <property type="entry name" value="TRYPSIN_HIS"/>
    <property type="match status" value="1"/>
</dbReference>
<feature type="compositionally biased region" description="Basic and acidic residues" evidence="7">
    <location>
        <begin position="57"/>
        <end position="68"/>
    </location>
</feature>
<dbReference type="EMBL" id="WPHG01000001">
    <property type="protein sequence ID" value="MVA96790.1"/>
    <property type="molecule type" value="Genomic_DNA"/>
</dbReference>
<evidence type="ECO:0000256" key="2">
    <source>
        <dbReference type="ARBA" id="ARBA00022670"/>
    </source>
</evidence>
<dbReference type="PANTHER" id="PTHR15462">
    <property type="entry name" value="SERINE PROTEASE"/>
    <property type="match status" value="1"/>
</dbReference>
<dbReference type="InterPro" id="IPR050966">
    <property type="entry name" value="Glutamyl_endopeptidase"/>
</dbReference>
<proteinExistence type="inferred from homology"/>
<dbReference type="EC" id="3.4.21.-" evidence="6"/>
<keyword evidence="3 6" id="KW-0732">Signal</keyword>
<feature type="signal peptide" evidence="6">
    <location>
        <begin position="1"/>
        <end position="25"/>
    </location>
</feature>
<dbReference type="InterPro" id="IPR018114">
    <property type="entry name" value="TRYPSIN_HIS"/>
</dbReference>
<dbReference type="RefSeq" id="WP_156711693.1">
    <property type="nucleotide sequence ID" value="NZ_WPHG01000001.1"/>
</dbReference>
<sequence>MTNNIIAILAGTFLVSAGLPAAAFADTVSGGQGNGESARGVLDEMPDLSSRSIVDLKPPRIKTDEASRDFSMPTEEELQKAFSTRSRSGDGATTPPSEELKEIIRGLVNGDGADAGDSREPAADPILDEASRQVIGEDDRVQITETKKYPFNVIGQIWSQTKAGDWGICTGTLIGKRAVLTAAHCLYNHDAGGWLAKYEFFPGLNGQNDAPYGRYSFVDAYILEGYITNYQGVYGSVVPWDLGILILDKPAGEEIGWLGYATYDPPYPFTANIIGYPGDKPQSTMWQASCDVDPGTASQNNFSYLCDTYPGSSGSAVYHYDGKTQERYIVGVNIAETEKENIALRLNGPYFNWVRSIAQE</sequence>
<organism evidence="9 10">
    <name type="scientific">Nitratireductor arenosus</name>
    <dbReference type="NCBI Taxonomy" id="2682096"/>
    <lineage>
        <taxon>Bacteria</taxon>
        <taxon>Pseudomonadati</taxon>
        <taxon>Pseudomonadota</taxon>
        <taxon>Alphaproteobacteria</taxon>
        <taxon>Hyphomicrobiales</taxon>
        <taxon>Phyllobacteriaceae</taxon>
        <taxon>Nitratireductor</taxon>
    </lineage>
</organism>
<comment type="caution">
    <text evidence="9">The sequence shown here is derived from an EMBL/GenBank/DDBJ whole genome shotgun (WGS) entry which is preliminary data.</text>
</comment>